<evidence type="ECO:0000313" key="12">
    <source>
        <dbReference type="WBParaSite" id="PTRK_0000236800.1"/>
    </source>
</evidence>
<dbReference type="NCBIfam" id="TIGR01136">
    <property type="entry name" value="cysKM"/>
    <property type="match status" value="1"/>
</dbReference>
<comment type="similarity">
    <text evidence="2 9">Belongs to the cysteine synthase/cystathionine beta-synthase family.</text>
</comment>
<dbReference type="GO" id="GO:0004124">
    <property type="term" value="F:cysteine synthase activity"/>
    <property type="evidence" value="ECO:0007669"/>
    <property type="project" value="UniProtKB-UniRule"/>
</dbReference>
<evidence type="ECO:0000256" key="5">
    <source>
        <dbReference type="ARBA" id="ARBA00022898"/>
    </source>
</evidence>
<dbReference type="AlphaFoldDB" id="A0A0N4Z5H8"/>
<organism evidence="11 12">
    <name type="scientific">Parastrongyloides trichosuri</name>
    <name type="common">Possum-specific nematode worm</name>
    <dbReference type="NCBI Taxonomy" id="131310"/>
    <lineage>
        <taxon>Eukaryota</taxon>
        <taxon>Metazoa</taxon>
        <taxon>Ecdysozoa</taxon>
        <taxon>Nematoda</taxon>
        <taxon>Chromadorea</taxon>
        <taxon>Rhabditida</taxon>
        <taxon>Tylenchina</taxon>
        <taxon>Panagrolaimomorpha</taxon>
        <taxon>Strongyloidoidea</taxon>
        <taxon>Strongyloididae</taxon>
        <taxon>Parastrongyloides</taxon>
    </lineage>
</organism>
<dbReference type="Proteomes" id="UP000038045">
    <property type="component" value="Unplaced"/>
</dbReference>
<dbReference type="CDD" id="cd01561">
    <property type="entry name" value="CBS_like"/>
    <property type="match status" value="1"/>
</dbReference>
<dbReference type="InterPro" id="IPR005859">
    <property type="entry name" value="CysK"/>
</dbReference>
<evidence type="ECO:0000256" key="9">
    <source>
        <dbReference type="RuleBase" id="RU003985"/>
    </source>
</evidence>
<dbReference type="EC" id="2.5.1.47" evidence="9"/>
<keyword evidence="5 7" id="KW-0663">Pyridoxal phosphate</keyword>
<reference evidence="12" key="1">
    <citation type="submission" date="2017-02" db="UniProtKB">
        <authorList>
            <consortium name="WormBaseParasite"/>
        </authorList>
    </citation>
    <scope>IDENTIFICATION</scope>
</reference>
<evidence type="ECO:0000256" key="8">
    <source>
        <dbReference type="PIRSR" id="PIRSR605856-51"/>
    </source>
</evidence>
<dbReference type="NCBIfam" id="TIGR01139">
    <property type="entry name" value="cysK"/>
    <property type="match status" value="1"/>
</dbReference>
<evidence type="ECO:0000313" key="11">
    <source>
        <dbReference type="Proteomes" id="UP000038045"/>
    </source>
</evidence>
<keyword evidence="11" id="KW-1185">Reference proteome</keyword>
<evidence type="ECO:0000259" key="10">
    <source>
        <dbReference type="Pfam" id="PF00291"/>
    </source>
</evidence>
<name>A0A0N4Z5H8_PARTI</name>
<evidence type="ECO:0000256" key="1">
    <source>
        <dbReference type="ARBA" id="ARBA00001933"/>
    </source>
</evidence>
<dbReference type="PANTHER" id="PTHR10314">
    <property type="entry name" value="CYSTATHIONINE BETA-SYNTHASE"/>
    <property type="match status" value="1"/>
</dbReference>
<protein>
    <recommendedName>
        <fullName evidence="9">Cysteine synthase</fullName>
        <ecNumber evidence="9">2.5.1.47</ecNumber>
    </recommendedName>
</protein>
<dbReference type="GO" id="GO:0006535">
    <property type="term" value="P:cysteine biosynthetic process from serine"/>
    <property type="evidence" value="ECO:0007669"/>
    <property type="project" value="UniProtKB-UniRule"/>
</dbReference>
<feature type="domain" description="Tryptophan synthase beta chain-like PALP" evidence="10">
    <location>
        <begin position="9"/>
        <end position="293"/>
    </location>
</feature>
<dbReference type="InterPro" id="IPR005856">
    <property type="entry name" value="Cys_synth"/>
</dbReference>
<dbReference type="InterPro" id="IPR001926">
    <property type="entry name" value="TrpB-like_PALP"/>
</dbReference>
<sequence>MDKIHNSIEELMGNTPMVYLNNIPKGLNAKIAVKLEYFNPSCSVKDRASVAMIEEAEKSGKIVPGKTILIEATSGNTGIGLAFIAAVKNYKLILIMSENMSLERRTLFKAYGAELVLTDPTKGIQECFDKVDELLKVIPNAYCLNQFTNPENPNIHYRTTGPEIWKQTNGKVDVCCFGVGTGGTLTGIGRYLKEKNSKIDIYAVEPFESSVISGECKGPHKIQGIGTGMIPRNLDLTVVDGAIRVKSDDAIEMARRMAKEEGILCGISSGANVCAAIELAKKSEYKDKLIVTTLASFGERYLSTCLFNEVREEAKSMKFTSIEQDIKYFKNLLKF</sequence>
<dbReference type="FunFam" id="3.40.50.1100:FF:000006">
    <property type="entry name" value="Cysteine synthase"/>
    <property type="match status" value="1"/>
</dbReference>
<evidence type="ECO:0000256" key="2">
    <source>
        <dbReference type="ARBA" id="ARBA00007103"/>
    </source>
</evidence>
<keyword evidence="4 9" id="KW-0808">Transferase</keyword>
<feature type="modified residue" description="N6-(pyridoxal phosphate)lysine" evidence="8">
    <location>
        <position position="45"/>
    </location>
</feature>
<dbReference type="InterPro" id="IPR036052">
    <property type="entry name" value="TrpB-like_PALP_sf"/>
</dbReference>
<dbReference type="Gene3D" id="3.40.50.1100">
    <property type="match status" value="2"/>
</dbReference>
<dbReference type="STRING" id="131310.A0A0N4Z5H8"/>
<comment type="catalytic activity">
    <reaction evidence="9">
        <text>O-acetyl-L-serine + hydrogen sulfide = L-cysteine + acetate</text>
        <dbReference type="Rhea" id="RHEA:14829"/>
        <dbReference type="ChEBI" id="CHEBI:29919"/>
        <dbReference type="ChEBI" id="CHEBI:30089"/>
        <dbReference type="ChEBI" id="CHEBI:35235"/>
        <dbReference type="ChEBI" id="CHEBI:58340"/>
        <dbReference type="EC" id="2.5.1.47"/>
    </reaction>
</comment>
<keyword evidence="6 9" id="KW-0198">Cysteine biosynthesis</keyword>
<evidence type="ECO:0000256" key="7">
    <source>
        <dbReference type="PIRSR" id="PIRSR605856-50"/>
    </source>
</evidence>
<dbReference type="InterPro" id="IPR050214">
    <property type="entry name" value="Cys_Synth/Cystath_Beta-Synth"/>
</dbReference>
<dbReference type="PROSITE" id="PS00901">
    <property type="entry name" value="CYS_SYNTHASE"/>
    <property type="match status" value="1"/>
</dbReference>
<dbReference type="WBParaSite" id="PTRK_0000236800.1">
    <property type="protein sequence ID" value="PTRK_0000236800.1"/>
    <property type="gene ID" value="PTRK_0000236800"/>
</dbReference>
<accession>A0A0N4Z5H8</accession>
<keyword evidence="3 9" id="KW-0028">Amino-acid biosynthesis</keyword>
<evidence type="ECO:0000256" key="3">
    <source>
        <dbReference type="ARBA" id="ARBA00022605"/>
    </source>
</evidence>
<comment type="cofactor">
    <cofactor evidence="1 7 9">
        <name>pyridoxal 5'-phosphate</name>
        <dbReference type="ChEBI" id="CHEBI:597326"/>
    </cofactor>
</comment>
<evidence type="ECO:0000256" key="6">
    <source>
        <dbReference type="ARBA" id="ARBA00023192"/>
    </source>
</evidence>
<feature type="binding site" evidence="7">
    <location>
        <position position="268"/>
    </location>
    <ligand>
        <name>pyridoxal 5'-phosphate</name>
        <dbReference type="ChEBI" id="CHEBI:597326"/>
    </ligand>
</feature>
<proteinExistence type="inferred from homology"/>
<dbReference type="Pfam" id="PF00291">
    <property type="entry name" value="PALP"/>
    <property type="match status" value="1"/>
</dbReference>
<feature type="binding site" evidence="7">
    <location>
        <position position="76"/>
    </location>
    <ligand>
        <name>pyridoxal 5'-phosphate</name>
        <dbReference type="ChEBI" id="CHEBI:597326"/>
    </ligand>
</feature>
<dbReference type="InterPro" id="IPR001216">
    <property type="entry name" value="P-phosphate_BS"/>
</dbReference>
<dbReference type="SUPFAM" id="SSF53686">
    <property type="entry name" value="Tryptophan synthase beta subunit-like PLP-dependent enzymes"/>
    <property type="match status" value="1"/>
</dbReference>
<feature type="binding site" evidence="7">
    <location>
        <begin position="180"/>
        <end position="184"/>
    </location>
    <ligand>
        <name>pyridoxal 5'-phosphate</name>
        <dbReference type="ChEBI" id="CHEBI:597326"/>
    </ligand>
</feature>
<evidence type="ECO:0000256" key="4">
    <source>
        <dbReference type="ARBA" id="ARBA00022679"/>
    </source>
</evidence>